<feature type="compositionally biased region" description="Polar residues" evidence="7">
    <location>
        <begin position="67"/>
        <end position="77"/>
    </location>
</feature>
<dbReference type="SUPFAM" id="SSF46774">
    <property type="entry name" value="ARID-like"/>
    <property type="match status" value="1"/>
</dbReference>
<evidence type="ECO:0000256" key="6">
    <source>
        <dbReference type="RuleBase" id="RU003616"/>
    </source>
</evidence>
<keyword evidence="2" id="KW-0238">DNA-binding</keyword>
<feature type="domain" description="ARID" evidence="9">
    <location>
        <begin position="130"/>
        <end position="221"/>
    </location>
</feature>
<dbReference type="Pfam" id="PF01388">
    <property type="entry name" value="ARID"/>
    <property type="match status" value="1"/>
</dbReference>
<dbReference type="CDD" id="cd06464">
    <property type="entry name" value="ACD_sHsps-like"/>
    <property type="match status" value="1"/>
</dbReference>
<dbReference type="Gene3D" id="2.60.40.790">
    <property type="match status" value="1"/>
</dbReference>
<dbReference type="SMART" id="SM01014">
    <property type="entry name" value="ARID"/>
    <property type="match status" value="1"/>
</dbReference>
<feature type="compositionally biased region" description="Polar residues" evidence="7">
    <location>
        <begin position="12"/>
        <end position="57"/>
    </location>
</feature>
<comment type="similarity">
    <text evidence="5 6">Belongs to the small heat shock protein (HSP20) family.</text>
</comment>
<proteinExistence type="inferred from homology"/>
<dbReference type="InterPro" id="IPR008978">
    <property type="entry name" value="HSP20-like_chaperone"/>
</dbReference>
<dbReference type="InterPro" id="IPR045147">
    <property type="entry name" value="ARI3A/B/C"/>
</dbReference>
<sequence>MEDTEMLEQQLPEASQVNLVDTAVQEQQSSPPTKDQNANETIADTTSTLPTDVNMTDNPPMPDKPDNISSNDANTDPSDAPPAEPLEQKVNGDATPLRSLAPESGPEKVEKSKSWLLDPEMGEADEAGTPEERAAFMKELESFYKDRSLEFKPPKFYGEPLNCLKLWRAVIKLGGYEVVTASKLWRQVGESFHPPKTCTTVSWTFRIFYEKALLEYEKYKRENGEIQLPASSLPHASGEKESSGFLALGSGRARRDAAARAMQGWHAQRSVGYGEITEPIVKEKIMGSAPKRERHLKSIGLQKQKMPISTELDKSAHDKQLITEIVDVGTPADWVKINVRETQDCFEVYALVPGLLREEVRVQSDPAGRVVITGQPEQVDNPWGITPFKKVVNLPSRIDPLLTTAVVSLHGRLFVRVPFEQGSAA</sequence>
<evidence type="ECO:0000256" key="3">
    <source>
        <dbReference type="ARBA" id="ARBA00023163"/>
    </source>
</evidence>
<dbReference type="EMBL" id="JARKNE010000001">
    <property type="protein sequence ID" value="KAK5845047.1"/>
    <property type="molecule type" value="Genomic_DNA"/>
</dbReference>
<evidence type="ECO:0000259" key="8">
    <source>
        <dbReference type="PROSITE" id="PS01031"/>
    </source>
</evidence>
<dbReference type="SUPFAM" id="SSF49764">
    <property type="entry name" value="HSP20-like chaperones"/>
    <property type="match status" value="1"/>
</dbReference>
<protein>
    <recommendedName>
        <fullName evidence="12">AT-rich interactive domain-containing protein 5-like</fullName>
    </recommendedName>
</protein>
<gene>
    <name evidence="10" type="ORF">PVK06_001200</name>
</gene>
<dbReference type="PROSITE" id="PS51011">
    <property type="entry name" value="ARID"/>
    <property type="match status" value="1"/>
</dbReference>
<keyword evidence="3" id="KW-0804">Transcription</keyword>
<keyword evidence="1" id="KW-0805">Transcription regulation</keyword>
<dbReference type="CDD" id="cd16100">
    <property type="entry name" value="ARID"/>
    <property type="match status" value="1"/>
</dbReference>
<evidence type="ECO:0000256" key="1">
    <source>
        <dbReference type="ARBA" id="ARBA00023015"/>
    </source>
</evidence>
<evidence type="ECO:0000256" key="4">
    <source>
        <dbReference type="ARBA" id="ARBA00023242"/>
    </source>
</evidence>
<feature type="domain" description="SHSP" evidence="8">
    <location>
        <begin position="323"/>
        <end position="425"/>
    </location>
</feature>
<dbReference type="Pfam" id="PF00011">
    <property type="entry name" value="HSP20"/>
    <property type="match status" value="1"/>
</dbReference>
<comment type="caution">
    <text evidence="10">The sequence shown here is derived from an EMBL/GenBank/DDBJ whole genome shotgun (WGS) entry which is preliminary data.</text>
</comment>
<reference evidence="10 11" key="1">
    <citation type="submission" date="2023-03" db="EMBL/GenBank/DDBJ databases">
        <title>WGS of Gossypium arboreum.</title>
        <authorList>
            <person name="Yu D."/>
        </authorList>
    </citation>
    <scope>NUCLEOTIDE SEQUENCE [LARGE SCALE GENOMIC DNA]</scope>
    <source>
        <tissue evidence="10">Leaf</tissue>
    </source>
</reference>
<evidence type="ECO:0000256" key="5">
    <source>
        <dbReference type="PROSITE-ProRule" id="PRU00285"/>
    </source>
</evidence>
<name>A0ABR0R1N8_GOSAR</name>
<dbReference type="SMART" id="SM00501">
    <property type="entry name" value="BRIGHT"/>
    <property type="match status" value="1"/>
</dbReference>
<evidence type="ECO:0008006" key="12">
    <source>
        <dbReference type="Google" id="ProtNLM"/>
    </source>
</evidence>
<dbReference type="InterPro" id="IPR036431">
    <property type="entry name" value="ARID_dom_sf"/>
</dbReference>
<evidence type="ECO:0000259" key="9">
    <source>
        <dbReference type="PROSITE" id="PS51011"/>
    </source>
</evidence>
<evidence type="ECO:0000256" key="2">
    <source>
        <dbReference type="ARBA" id="ARBA00023125"/>
    </source>
</evidence>
<dbReference type="PANTHER" id="PTHR15348">
    <property type="entry name" value="AT-RICH INTERACTIVE DOMAIN-CONTAINING PROTEIN ARID DOMAIN- CONTAINING PROTEIN DEAD RINGER PROTEIN B-CELL REGULATOR OF IGH TRANSCRIPTION BRIGHT"/>
    <property type="match status" value="1"/>
</dbReference>
<dbReference type="PANTHER" id="PTHR15348:SF17">
    <property type="entry name" value="AT-RICH INTERACTIVE DOMAIN-CONTAINING PROTEIN 5"/>
    <property type="match status" value="1"/>
</dbReference>
<evidence type="ECO:0000313" key="11">
    <source>
        <dbReference type="Proteomes" id="UP001358586"/>
    </source>
</evidence>
<dbReference type="InterPro" id="IPR002068">
    <property type="entry name" value="A-crystallin/Hsp20_dom"/>
</dbReference>
<dbReference type="Proteomes" id="UP001358586">
    <property type="component" value="Chromosome 1"/>
</dbReference>
<keyword evidence="11" id="KW-1185">Reference proteome</keyword>
<evidence type="ECO:0000256" key="7">
    <source>
        <dbReference type="SAM" id="MobiDB-lite"/>
    </source>
</evidence>
<keyword evidence="4" id="KW-0539">Nucleus</keyword>
<dbReference type="Gene3D" id="1.10.150.60">
    <property type="entry name" value="ARID DNA-binding domain"/>
    <property type="match status" value="1"/>
</dbReference>
<feature type="region of interest" description="Disordered" evidence="7">
    <location>
        <begin position="1"/>
        <end position="128"/>
    </location>
</feature>
<dbReference type="InterPro" id="IPR001606">
    <property type="entry name" value="ARID_dom"/>
</dbReference>
<dbReference type="PROSITE" id="PS01031">
    <property type="entry name" value="SHSP"/>
    <property type="match status" value="1"/>
</dbReference>
<organism evidence="10 11">
    <name type="scientific">Gossypium arboreum</name>
    <name type="common">Tree cotton</name>
    <name type="synonym">Gossypium nanking</name>
    <dbReference type="NCBI Taxonomy" id="29729"/>
    <lineage>
        <taxon>Eukaryota</taxon>
        <taxon>Viridiplantae</taxon>
        <taxon>Streptophyta</taxon>
        <taxon>Embryophyta</taxon>
        <taxon>Tracheophyta</taxon>
        <taxon>Spermatophyta</taxon>
        <taxon>Magnoliopsida</taxon>
        <taxon>eudicotyledons</taxon>
        <taxon>Gunneridae</taxon>
        <taxon>Pentapetalae</taxon>
        <taxon>rosids</taxon>
        <taxon>malvids</taxon>
        <taxon>Malvales</taxon>
        <taxon>Malvaceae</taxon>
        <taxon>Malvoideae</taxon>
        <taxon>Gossypium</taxon>
    </lineage>
</organism>
<evidence type="ECO:0000313" key="10">
    <source>
        <dbReference type="EMBL" id="KAK5845047.1"/>
    </source>
</evidence>
<accession>A0ABR0R1N8</accession>